<feature type="transmembrane region" description="Helical" evidence="2">
    <location>
        <begin position="239"/>
        <end position="258"/>
    </location>
</feature>
<organism evidence="4 5">
    <name type="scientific">Tritrichomonas foetus</name>
    <dbReference type="NCBI Taxonomy" id="1144522"/>
    <lineage>
        <taxon>Eukaryota</taxon>
        <taxon>Metamonada</taxon>
        <taxon>Parabasalia</taxon>
        <taxon>Tritrichomonadida</taxon>
        <taxon>Tritrichomonadidae</taxon>
        <taxon>Tritrichomonas</taxon>
    </lineage>
</organism>
<accession>A0A1J4K4T4</accession>
<evidence type="ECO:0000256" key="3">
    <source>
        <dbReference type="SAM" id="SignalP"/>
    </source>
</evidence>
<feature type="transmembrane region" description="Helical" evidence="2">
    <location>
        <begin position="264"/>
        <end position="283"/>
    </location>
</feature>
<feature type="transmembrane region" description="Helical" evidence="2">
    <location>
        <begin position="207"/>
        <end position="227"/>
    </location>
</feature>
<evidence type="ECO:0008006" key="6">
    <source>
        <dbReference type="Google" id="ProtNLM"/>
    </source>
</evidence>
<evidence type="ECO:0000313" key="5">
    <source>
        <dbReference type="Proteomes" id="UP000179807"/>
    </source>
</evidence>
<keyword evidence="5" id="KW-1185">Reference proteome</keyword>
<evidence type="ECO:0000313" key="4">
    <source>
        <dbReference type="EMBL" id="OHT04509.1"/>
    </source>
</evidence>
<feature type="transmembrane region" description="Helical" evidence="2">
    <location>
        <begin position="168"/>
        <end position="187"/>
    </location>
</feature>
<evidence type="ECO:0000256" key="2">
    <source>
        <dbReference type="SAM" id="Phobius"/>
    </source>
</evidence>
<feature type="transmembrane region" description="Helical" evidence="2">
    <location>
        <begin position="330"/>
        <end position="354"/>
    </location>
</feature>
<dbReference type="AlphaFoldDB" id="A0A1J4K4T4"/>
<keyword evidence="2" id="KW-1133">Transmembrane helix</keyword>
<name>A0A1J4K4T4_9EUKA</name>
<comment type="caution">
    <text evidence="4">The sequence shown here is derived from an EMBL/GenBank/DDBJ whole genome shotgun (WGS) entry which is preliminary data.</text>
</comment>
<dbReference type="GeneID" id="94840620"/>
<feature type="compositionally biased region" description="Basic and acidic residues" evidence="1">
    <location>
        <begin position="444"/>
        <end position="466"/>
    </location>
</feature>
<protein>
    <recommendedName>
        <fullName evidence="6">Intimal thickness related receptor IRP domain-containing protein</fullName>
    </recommendedName>
</protein>
<dbReference type="PANTHER" id="PTHR21229:SF1">
    <property type="entry name" value="GH17801P"/>
    <property type="match status" value="1"/>
</dbReference>
<reference evidence="4" key="1">
    <citation type="submission" date="2016-10" db="EMBL/GenBank/DDBJ databases">
        <authorList>
            <person name="Benchimol M."/>
            <person name="Almeida L.G."/>
            <person name="Vasconcelos A.T."/>
            <person name="Perreira-Neves A."/>
            <person name="Rosa I.A."/>
            <person name="Tasca T."/>
            <person name="Bogo M.R."/>
            <person name="de Souza W."/>
        </authorList>
    </citation>
    <scope>NUCLEOTIDE SEQUENCE [LARGE SCALE GENOMIC DNA]</scope>
    <source>
        <strain evidence="4">K</strain>
    </source>
</reference>
<feature type="chain" id="PRO_5013244231" description="Intimal thickness related receptor IRP domain-containing protein" evidence="3">
    <location>
        <begin position="16"/>
        <end position="475"/>
    </location>
</feature>
<dbReference type="PANTHER" id="PTHR21229">
    <property type="entry name" value="LUNG SEVEN TRANSMEMBRANE RECEPTOR"/>
    <property type="match status" value="1"/>
</dbReference>
<dbReference type="GO" id="GO:0005794">
    <property type="term" value="C:Golgi apparatus"/>
    <property type="evidence" value="ECO:0007669"/>
    <property type="project" value="TreeGrafter"/>
</dbReference>
<dbReference type="RefSeq" id="XP_068357645.1">
    <property type="nucleotide sequence ID" value="XM_068505916.1"/>
</dbReference>
<proteinExistence type="predicted"/>
<dbReference type="EMBL" id="MLAK01000791">
    <property type="protein sequence ID" value="OHT04509.1"/>
    <property type="molecule type" value="Genomic_DNA"/>
</dbReference>
<keyword evidence="2" id="KW-0812">Transmembrane</keyword>
<dbReference type="Proteomes" id="UP000179807">
    <property type="component" value="Unassembled WGS sequence"/>
</dbReference>
<dbReference type="InterPro" id="IPR009637">
    <property type="entry name" value="GPR107/GPR108-like"/>
</dbReference>
<gene>
    <name evidence="4" type="ORF">TRFO_28022</name>
</gene>
<dbReference type="VEuPathDB" id="TrichDB:TRFO_28022"/>
<feature type="transmembrane region" description="Helical" evidence="2">
    <location>
        <begin position="139"/>
        <end position="161"/>
    </location>
</feature>
<keyword evidence="3" id="KW-0732">Signal</keyword>
<feature type="region of interest" description="Disordered" evidence="1">
    <location>
        <begin position="444"/>
        <end position="475"/>
    </location>
</feature>
<sequence length="475" mass="54589">MMICLLFLTLKSWYAINQDSQSLSLPTYTFQKGGNFYISLDKAAADFIYIGLCTIDELKTVQTLSNLEEKLCIKNDKIVDISEIVSIINSKGSFNGNISNAGVYRTIFYTCGQTFSKFEVQVRFQNPLSYLSADIQPCLYSKLITFGILALVLILWTINWIKNFTIRNLLHSFITISLVLNFSYLLIHYFEIRHKDKSDVHTPLTEIRIFLICSSQLTLFSVLLMAAKGWRIVCDTLNVFQILSCFLLSLLTVVPLTIIDSVTLFNYEIPVLLINVFFTAMYMRDLMSSISKATLKVYAHLLIISRSGIDATTTPIFYKSKMFRALSWSLVAYFLLVSLTMIISHIFYISYWVVELIRDILNVFVISSVAWFFRLHIPRSKDYMMLQEMDTSDEEPATISMGEIHGLNTKSLVFKKGKKKWEKGITLPQQPILSDFKENDEINSEKFKSKENEKSKVTDTKKRPAEMNDIEEALL</sequence>
<dbReference type="GO" id="GO:0016020">
    <property type="term" value="C:membrane"/>
    <property type="evidence" value="ECO:0007669"/>
    <property type="project" value="InterPro"/>
</dbReference>
<feature type="transmembrane region" description="Helical" evidence="2">
    <location>
        <begin position="360"/>
        <end position="377"/>
    </location>
</feature>
<feature type="signal peptide" evidence="3">
    <location>
        <begin position="1"/>
        <end position="15"/>
    </location>
</feature>
<evidence type="ECO:0000256" key="1">
    <source>
        <dbReference type="SAM" id="MobiDB-lite"/>
    </source>
</evidence>
<keyword evidence="2" id="KW-0472">Membrane</keyword>